<keyword evidence="1" id="KW-0378">Hydrolase</keyword>
<dbReference type="Proteomes" id="UP000196027">
    <property type="component" value="Chromosome"/>
</dbReference>
<dbReference type="InterPro" id="IPR029058">
    <property type="entry name" value="AB_hydrolase_fold"/>
</dbReference>
<dbReference type="EMBL" id="CP021425">
    <property type="protein sequence ID" value="ARU54726.1"/>
    <property type="molecule type" value="Genomic_DNA"/>
</dbReference>
<proteinExistence type="predicted"/>
<accession>A0A1Y0I4K9</accession>
<gene>
    <name evidence="1" type="ORF">OLMES_0623</name>
</gene>
<dbReference type="KEGG" id="ome:OLMES_0623"/>
<dbReference type="Gene3D" id="3.40.50.1820">
    <property type="entry name" value="alpha/beta hydrolase"/>
    <property type="match status" value="1"/>
</dbReference>
<keyword evidence="2" id="KW-1185">Reference proteome</keyword>
<organism evidence="1 2">
    <name type="scientific">Oleiphilus messinensis</name>
    <dbReference type="NCBI Taxonomy" id="141451"/>
    <lineage>
        <taxon>Bacteria</taxon>
        <taxon>Pseudomonadati</taxon>
        <taxon>Pseudomonadota</taxon>
        <taxon>Gammaproteobacteria</taxon>
        <taxon>Oceanospirillales</taxon>
        <taxon>Oleiphilaceae</taxon>
        <taxon>Oleiphilus</taxon>
    </lineage>
</organism>
<sequence>MSWRRVESQGISILNGILGDYLVESGNPLAIDMGFYHQSRLLEPDHLTPLIDQYSQGDGVAPLERCPVKLVVLLHGLTNDETIWDFPLRETMDQPASITDQSTSEFGRDNYGLRLARDARYIPLYLRYNTGLKIMDNAHRFSALMTQFVNASPVEVDEIVCIGFSMGGLLLRYAQLLEHESTQNWLHKVSRVFYLGSPHSGAPLEKLGHIAGKVLGVVPRSYVNIWADWVNIRSQGIKDLRHGVNFGPDQDEYLPFNDAVRHFFISGAVSSEKNRFANQMVGDALVRVDSARPANAPALSEYAHFDATHHLALAHSDRVYEQILKWCQNQL</sequence>
<dbReference type="SUPFAM" id="SSF53474">
    <property type="entry name" value="alpha/beta-Hydrolases"/>
    <property type="match status" value="1"/>
</dbReference>
<dbReference type="GO" id="GO:0016787">
    <property type="term" value="F:hydrolase activity"/>
    <property type="evidence" value="ECO:0007669"/>
    <property type="project" value="UniProtKB-KW"/>
</dbReference>
<name>A0A1Y0I4K9_9GAMM</name>
<reference evidence="1 2" key="1">
    <citation type="submission" date="2017-05" db="EMBL/GenBank/DDBJ databases">
        <title>Genomic insights into alkan degradation activity of Oleiphilus messinensis.</title>
        <authorList>
            <person name="Kozyavkin S.A."/>
            <person name="Slesarev A.I."/>
            <person name="Golyshin P.N."/>
            <person name="Korzhenkov A."/>
            <person name="Golyshina O.N."/>
            <person name="Toshchakov S.V."/>
        </authorList>
    </citation>
    <scope>NUCLEOTIDE SEQUENCE [LARGE SCALE GENOMIC DNA]</scope>
    <source>
        <strain evidence="1 2">ME102</strain>
    </source>
</reference>
<dbReference type="AlphaFoldDB" id="A0A1Y0I4K9"/>
<protein>
    <submittedName>
        <fullName evidence="1">Alpha/beta hydrolase</fullName>
    </submittedName>
</protein>
<evidence type="ECO:0000313" key="1">
    <source>
        <dbReference type="EMBL" id="ARU54726.1"/>
    </source>
</evidence>
<evidence type="ECO:0000313" key="2">
    <source>
        <dbReference type="Proteomes" id="UP000196027"/>
    </source>
</evidence>